<evidence type="ECO:0000313" key="2">
    <source>
        <dbReference type="Proteomes" id="UP000022447"/>
    </source>
</evidence>
<comment type="caution">
    <text evidence="1">The sequence shown here is derived from an EMBL/GenBank/DDBJ whole genome shotgun (WGS) entry which is preliminary data.</text>
</comment>
<dbReference type="AlphaFoldDB" id="X7EBP1"/>
<name>X7EBP1_9RHOB</name>
<reference evidence="1 2" key="1">
    <citation type="submission" date="2014-01" db="EMBL/GenBank/DDBJ databases">
        <title>Roseivivax halodurans JCM 10272 Genome Sequencing.</title>
        <authorList>
            <person name="Lai Q."/>
            <person name="Li G."/>
            <person name="Shao Z."/>
        </authorList>
    </citation>
    <scope>NUCLEOTIDE SEQUENCE [LARGE SCALE GENOMIC DNA]</scope>
    <source>
        <strain evidence="1 2">JCM 10272</strain>
    </source>
</reference>
<evidence type="ECO:0000313" key="1">
    <source>
        <dbReference type="EMBL" id="ETX13357.1"/>
    </source>
</evidence>
<dbReference type="STRING" id="1449350.OCH239_10970"/>
<proteinExistence type="predicted"/>
<protein>
    <submittedName>
        <fullName evidence="1">Uncharacterized protein</fullName>
    </submittedName>
</protein>
<sequence length="52" mass="5836">MRIAIGNIAQDLDGIISDYEAEIVGVPERDRLIYVNRFDEVLDSLRELAGSN</sequence>
<keyword evidence="2" id="KW-1185">Reference proteome</keyword>
<dbReference type="Proteomes" id="UP000022447">
    <property type="component" value="Unassembled WGS sequence"/>
</dbReference>
<accession>X7EBP1</accession>
<dbReference type="RefSeq" id="WP_157577928.1">
    <property type="nucleotide sequence ID" value="NZ_JALZ01000029.1"/>
</dbReference>
<gene>
    <name evidence="1" type="ORF">OCH239_10970</name>
</gene>
<organism evidence="1 2">
    <name type="scientific">Roseivivax halodurans JCM 10272</name>
    <dbReference type="NCBI Taxonomy" id="1449350"/>
    <lineage>
        <taxon>Bacteria</taxon>
        <taxon>Pseudomonadati</taxon>
        <taxon>Pseudomonadota</taxon>
        <taxon>Alphaproteobacteria</taxon>
        <taxon>Rhodobacterales</taxon>
        <taxon>Roseobacteraceae</taxon>
        <taxon>Roseivivax</taxon>
    </lineage>
</organism>
<dbReference type="EMBL" id="JALZ01000029">
    <property type="protein sequence ID" value="ETX13357.1"/>
    <property type="molecule type" value="Genomic_DNA"/>
</dbReference>